<name>A0AAN6JY48_9PEZI</name>
<feature type="non-terminal residue" evidence="2">
    <location>
        <position position="1"/>
    </location>
</feature>
<evidence type="ECO:0000256" key="1">
    <source>
        <dbReference type="SAM" id="MobiDB-lite"/>
    </source>
</evidence>
<organism evidence="2 3">
    <name type="scientific">Friedmanniomyces endolithicus</name>
    <dbReference type="NCBI Taxonomy" id="329885"/>
    <lineage>
        <taxon>Eukaryota</taxon>
        <taxon>Fungi</taxon>
        <taxon>Dikarya</taxon>
        <taxon>Ascomycota</taxon>
        <taxon>Pezizomycotina</taxon>
        <taxon>Dothideomycetes</taxon>
        <taxon>Dothideomycetidae</taxon>
        <taxon>Mycosphaerellales</taxon>
        <taxon>Teratosphaeriaceae</taxon>
        <taxon>Friedmanniomyces</taxon>
    </lineage>
</organism>
<gene>
    <name evidence="2" type="ORF">LTR91_023654</name>
</gene>
<protein>
    <submittedName>
        <fullName evidence="2">Uncharacterized protein</fullName>
    </submittedName>
</protein>
<comment type="caution">
    <text evidence="2">The sequence shown here is derived from an EMBL/GenBank/DDBJ whole genome shotgun (WGS) entry which is preliminary data.</text>
</comment>
<evidence type="ECO:0000313" key="3">
    <source>
        <dbReference type="Proteomes" id="UP001175353"/>
    </source>
</evidence>
<evidence type="ECO:0000313" key="2">
    <source>
        <dbReference type="EMBL" id="KAK0953790.1"/>
    </source>
</evidence>
<sequence>IKELEIEQHAFARDAQLSRCLCDSVTTLRPVDLRTPPAASTSHTPACAKALGTSNSGTGTPFARGSFAEQRTAA</sequence>
<feature type="region of interest" description="Disordered" evidence="1">
    <location>
        <begin position="33"/>
        <end position="74"/>
    </location>
</feature>
<dbReference type="Proteomes" id="UP001175353">
    <property type="component" value="Unassembled WGS sequence"/>
</dbReference>
<accession>A0AAN6JY48</accession>
<dbReference type="EMBL" id="JAUJLE010000534">
    <property type="protein sequence ID" value="KAK0953790.1"/>
    <property type="molecule type" value="Genomic_DNA"/>
</dbReference>
<proteinExistence type="predicted"/>
<reference evidence="2" key="1">
    <citation type="submission" date="2023-06" db="EMBL/GenBank/DDBJ databases">
        <title>Black Yeasts Isolated from many extreme environments.</title>
        <authorList>
            <person name="Coleine C."/>
            <person name="Stajich J.E."/>
            <person name="Selbmann L."/>
        </authorList>
    </citation>
    <scope>NUCLEOTIDE SEQUENCE</scope>
    <source>
        <strain evidence="2">CCFEE 5200</strain>
    </source>
</reference>
<keyword evidence="3" id="KW-1185">Reference proteome</keyword>
<dbReference type="AlphaFoldDB" id="A0AAN6JY48"/>